<name>A0A024WZD6_PLAFC</name>
<dbReference type="AlphaFoldDB" id="A0A024WZD6"/>
<protein>
    <submittedName>
        <fullName evidence="1">Uncharacterized protein</fullName>
    </submittedName>
</protein>
<organism evidence="1 2">
    <name type="scientific">Plasmodium falciparum (isolate Camp / Malaysia)</name>
    <dbReference type="NCBI Taxonomy" id="5835"/>
    <lineage>
        <taxon>Eukaryota</taxon>
        <taxon>Sar</taxon>
        <taxon>Alveolata</taxon>
        <taxon>Apicomplexa</taxon>
        <taxon>Aconoidasida</taxon>
        <taxon>Haemosporida</taxon>
        <taxon>Plasmodiidae</taxon>
        <taxon>Plasmodium</taxon>
        <taxon>Plasmodium (Laverania)</taxon>
    </lineage>
</organism>
<evidence type="ECO:0000313" key="2">
    <source>
        <dbReference type="Proteomes" id="UP000030694"/>
    </source>
</evidence>
<evidence type="ECO:0000313" key="1">
    <source>
        <dbReference type="EMBL" id="ETW58243.1"/>
    </source>
</evidence>
<proteinExistence type="predicted"/>
<gene>
    <name evidence="1" type="ORF">PFMC_05347</name>
</gene>
<reference evidence="1 2" key="2">
    <citation type="submission" date="2013-02" db="EMBL/GenBank/DDBJ databases">
        <title>The Genome Sequence of Plasmodium falciparum CAMP/Malaysia.</title>
        <authorList>
            <consortium name="The Broad Institute Genome Sequencing Platform"/>
            <consortium name="The Broad Institute Genome Sequencing Center for Infectious Disease"/>
            <person name="Neafsey D."/>
            <person name="Cheeseman I."/>
            <person name="Volkman S."/>
            <person name="Adams J."/>
            <person name="Walker B."/>
            <person name="Young S.K."/>
            <person name="Zeng Q."/>
            <person name="Gargeya S."/>
            <person name="Fitzgerald M."/>
            <person name="Haas B."/>
            <person name="Abouelleil A."/>
            <person name="Alvarado L."/>
            <person name="Arachchi H.M."/>
            <person name="Berlin A.M."/>
            <person name="Chapman S.B."/>
            <person name="Dewar J."/>
            <person name="Goldberg J."/>
            <person name="Griggs A."/>
            <person name="Gujja S."/>
            <person name="Hansen M."/>
            <person name="Howarth C."/>
            <person name="Imamovic A."/>
            <person name="Larimer J."/>
            <person name="McCowan C."/>
            <person name="Murphy C."/>
            <person name="Neiman D."/>
            <person name="Pearson M."/>
            <person name="Priest M."/>
            <person name="Roberts A."/>
            <person name="Saif S."/>
            <person name="Shea T."/>
            <person name="Sisk P."/>
            <person name="Sykes S."/>
            <person name="Wortman J."/>
            <person name="Nusbaum C."/>
            <person name="Birren B."/>
        </authorList>
    </citation>
    <scope>NUCLEOTIDE SEQUENCE [LARGE SCALE GENOMIC DNA]</scope>
    <source>
        <strain evidence="1 2">CAMP/Malaysia</strain>
    </source>
</reference>
<dbReference type="EMBL" id="KI927620">
    <property type="protein sequence ID" value="ETW58243.1"/>
    <property type="molecule type" value="Genomic_DNA"/>
</dbReference>
<sequence length="62" mass="7792">MLHYIYVAYILKKYFHSTENINIIYMYNRVNRKYQKNLINHINNNKIKQIQHLNDLIIFLFF</sequence>
<dbReference type="Proteomes" id="UP000030694">
    <property type="component" value="Unassembled WGS sequence"/>
</dbReference>
<reference evidence="1 2" key="1">
    <citation type="submission" date="2013-02" db="EMBL/GenBank/DDBJ databases">
        <title>The Genome Annotation of Plasmodium falciparum CAMP/Malaysia.</title>
        <authorList>
            <consortium name="The Broad Institute Genome Sequencing Platform"/>
            <consortium name="The Broad Institute Genome Sequencing Center for Infectious Disease"/>
            <person name="Neafsey D."/>
            <person name="Hoffman S."/>
            <person name="Volkman S."/>
            <person name="Rosenthal P."/>
            <person name="Walker B."/>
            <person name="Young S.K."/>
            <person name="Zeng Q."/>
            <person name="Gargeya S."/>
            <person name="Fitzgerald M."/>
            <person name="Haas B."/>
            <person name="Abouelleil A."/>
            <person name="Allen A.W."/>
            <person name="Alvarado L."/>
            <person name="Arachchi H.M."/>
            <person name="Berlin A.M."/>
            <person name="Chapman S.B."/>
            <person name="Gainer-Dewar J."/>
            <person name="Goldberg J."/>
            <person name="Griggs A."/>
            <person name="Gujja S."/>
            <person name="Hansen M."/>
            <person name="Howarth C."/>
            <person name="Imamovic A."/>
            <person name="Ireland A."/>
            <person name="Larimer J."/>
            <person name="McCowan C."/>
            <person name="Murphy C."/>
            <person name="Pearson M."/>
            <person name="Poon T.W."/>
            <person name="Priest M."/>
            <person name="Roberts A."/>
            <person name="Saif S."/>
            <person name="Shea T."/>
            <person name="Sisk P."/>
            <person name="Sykes S."/>
            <person name="Wortman J."/>
            <person name="Nusbaum C."/>
            <person name="Birren B."/>
        </authorList>
    </citation>
    <scope>NUCLEOTIDE SEQUENCE [LARGE SCALE GENOMIC DNA]</scope>
    <source>
        <strain evidence="1 2">CAMP/Malaysia</strain>
    </source>
</reference>
<accession>A0A024WZD6</accession>